<evidence type="ECO:0000256" key="1">
    <source>
        <dbReference type="ARBA" id="ARBA00004196"/>
    </source>
</evidence>
<dbReference type="InterPro" id="IPR051313">
    <property type="entry name" value="Bact_iron-sidero_bind"/>
</dbReference>
<dbReference type="GeneID" id="31923349"/>
<dbReference type="GO" id="GO:1901678">
    <property type="term" value="P:iron coordination entity transport"/>
    <property type="evidence" value="ECO:0007669"/>
    <property type="project" value="UniProtKB-ARBA"/>
</dbReference>
<evidence type="ECO:0000313" key="7">
    <source>
        <dbReference type="EMBL" id="ACP32322.1"/>
    </source>
</evidence>
<name>C3PER8_CORA7</name>
<feature type="chain" id="PRO_5039156788" evidence="5">
    <location>
        <begin position="27"/>
        <end position="348"/>
    </location>
</feature>
<dbReference type="GO" id="GO:0030288">
    <property type="term" value="C:outer membrane-bounded periplasmic space"/>
    <property type="evidence" value="ECO:0007669"/>
    <property type="project" value="TreeGrafter"/>
</dbReference>
<comment type="subcellular location">
    <subcellularLocation>
        <location evidence="1">Cell envelope</location>
    </subcellularLocation>
</comment>
<comment type="similarity">
    <text evidence="2">Belongs to the bacterial solute-binding protein 8 family.</text>
</comment>
<dbReference type="Pfam" id="PF01497">
    <property type="entry name" value="Peripla_BP_2"/>
    <property type="match status" value="1"/>
</dbReference>
<dbReference type="CDD" id="cd01146">
    <property type="entry name" value="FhuD"/>
    <property type="match status" value="1"/>
</dbReference>
<organism evidence="7 8">
    <name type="scientific">Corynebacterium aurimucosum (strain ATCC 700975 / DSM 44827 / CIP 107346 / CN-1)</name>
    <name type="common">Corynebacterium nigricans</name>
    <dbReference type="NCBI Taxonomy" id="548476"/>
    <lineage>
        <taxon>Bacteria</taxon>
        <taxon>Bacillati</taxon>
        <taxon>Actinomycetota</taxon>
        <taxon>Actinomycetes</taxon>
        <taxon>Mycobacteriales</taxon>
        <taxon>Corynebacteriaceae</taxon>
        <taxon>Corynebacterium</taxon>
    </lineage>
</organism>
<dbReference type="KEGG" id="car:cauri_0725"/>
<evidence type="ECO:0000256" key="3">
    <source>
        <dbReference type="ARBA" id="ARBA00022448"/>
    </source>
</evidence>
<dbReference type="SUPFAM" id="SSF53807">
    <property type="entry name" value="Helical backbone' metal receptor"/>
    <property type="match status" value="1"/>
</dbReference>
<dbReference type="PROSITE" id="PS50983">
    <property type="entry name" value="FE_B12_PBP"/>
    <property type="match status" value="1"/>
</dbReference>
<feature type="signal peptide" evidence="5">
    <location>
        <begin position="1"/>
        <end position="26"/>
    </location>
</feature>
<accession>C3PER8</accession>
<keyword evidence="8" id="KW-1185">Reference proteome</keyword>
<dbReference type="HOGENOM" id="CLU_038034_1_1_11"/>
<keyword evidence="4 5" id="KW-0732">Signal</keyword>
<dbReference type="AlphaFoldDB" id="C3PER8"/>
<dbReference type="Proteomes" id="UP000002077">
    <property type="component" value="Chromosome"/>
</dbReference>
<evidence type="ECO:0000313" key="8">
    <source>
        <dbReference type="Proteomes" id="UP000002077"/>
    </source>
</evidence>
<evidence type="ECO:0000256" key="4">
    <source>
        <dbReference type="ARBA" id="ARBA00022729"/>
    </source>
</evidence>
<dbReference type="STRING" id="548476.cauri_0725"/>
<evidence type="ECO:0000259" key="6">
    <source>
        <dbReference type="PROSITE" id="PS50983"/>
    </source>
</evidence>
<dbReference type="RefSeq" id="WP_012714913.1">
    <property type="nucleotide sequence ID" value="NC_012590.1"/>
</dbReference>
<dbReference type="OrthoDB" id="9793175at2"/>
<dbReference type="PANTHER" id="PTHR30532">
    <property type="entry name" value="IRON III DICITRATE-BINDING PERIPLASMIC PROTEIN"/>
    <property type="match status" value="1"/>
</dbReference>
<dbReference type="eggNOG" id="COG0614">
    <property type="taxonomic scope" value="Bacteria"/>
</dbReference>
<protein>
    <submittedName>
        <fullName evidence="7">Iron ABC transport system, solute binding protein</fullName>
    </submittedName>
</protein>
<reference evidence="7 8" key="1">
    <citation type="journal article" date="2010" name="BMC Genomics">
        <title>Complete genome sequence and lifestyle of black-pigmented Corynebacterium aurimucosum ATCC 700975 (formerly C. nigricans CN-1) isolated from a vaginal swab of a woman with spontaneous abortion.</title>
        <authorList>
            <person name="Trost E."/>
            <person name="Gotker S."/>
            <person name="Schneider J."/>
            <person name="Schneiker-Bekel S."/>
            <person name="Szczepanowski R."/>
            <person name="Tilker A."/>
            <person name="Viehoever P."/>
            <person name="Arnold W."/>
            <person name="Bekel T."/>
            <person name="Blom J."/>
            <person name="Gartemann K.H."/>
            <person name="Linke B."/>
            <person name="Goesmann A."/>
            <person name="Puhler A."/>
            <person name="Shukla S.K."/>
            <person name="Tauch A."/>
        </authorList>
    </citation>
    <scope>NUCLEOTIDE SEQUENCE [LARGE SCALE GENOMIC DNA]</scope>
    <source>
        <strain evidence="8">ATCC 700975 / DSM 44827 / CIP 107346 / CN-1</strain>
    </source>
</reference>
<evidence type="ECO:0000256" key="5">
    <source>
        <dbReference type="SAM" id="SignalP"/>
    </source>
</evidence>
<dbReference type="PANTHER" id="PTHR30532:SF24">
    <property type="entry name" value="FERRIC ENTEROBACTIN-BINDING PERIPLASMIC PROTEIN FEPB"/>
    <property type="match status" value="1"/>
</dbReference>
<dbReference type="PROSITE" id="PS51257">
    <property type="entry name" value="PROKAR_LIPOPROTEIN"/>
    <property type="match status" value="1"/>
</dbReference>
<dbReference type="InterPro" id="IPR002491">
    <property type="entry name" value="ABC_transptr_periplasmic_BD"/>
</dbReference>
<proteinExistence type="inferred from homology"/>
<feature type="domain" description="Fe/B12 periplasmic-binding" evidence="6">
    <location>
        <begin position="80"/>
        <end position="346"/>
    </location>
</feature>
<gene>
    <name evidence="7" type="ordered locus">cauri_0725</name>
</gene>
<keyword evidence="3" id="KW-0813">Transport</keyword>
<sequence length="348" mass="36354">MPLRTSRTRRSAAVFLSLALVGWGAAACSSDPDSGAADNSVAASSASLAQSASADGDAAAYPVTVATKFGDVTVEEAPRRVVALGWGDAEVALSLGVEPIAAADWLSFGGDGVGPWVEHGYTQSPEILGTTDVNYEAVAALEPDLILDVRSSGDQERYDMLSAIAPVIGVSAGGDKYKTSRDEQLTMIGAALGKPAEAQEQIEQLQERISGIAADHPEWSGTTFAVLGRTATTWGAYNDGTNRADRLIELGFSLNPWVKSQSASAKNIPLSGETLSNADSEVVIAQAVSTDISTVETDPAWMGLPAVREGRAIVMPKELSQAFSLATAESTNYALDERVPLLEDIVPV</sequence>
<dbReference type="Gene3D" id="3.40.50.1980">
    <property type="entry name" value="Nitrogenase molybdenum iron protein domain"/>
    <property type="match status" value="2"/>
</dbReference>
<dbReference type="EMBL" id="CP001601">
    <property type="protein sequence ID" value="ACP32322.1"/>
    <property type="molecule type" value="Genomic_DNA"/>
</dbReference>
<evidence type="ECO:0000256" key="2">
    <source>
        <dbReference type="ARBA" id="ARBA00008814"/>
    </source>
</evidence>